<gene>
    <name evidence="1" type="ORF">PsorP6_008770</name>
</gene>
<accession>A0ACC0VYU7</accession>
<keyword evidence="2" id="KW-1185">Reference proteome</keyword>
<dbReference type="Proteomes" id="UP001163321">
    <property type="component" value="Chromosome 5"/>
</dbReference>
<evidence type="ECO:0000313" key="2">
    <source>
        <dbReference type="Proteomes" id="UP001163321"/>
    </source>
</evidence>
<name>A0ACC0VYU7_9STRA</name>
<evidence type="ECO:0000313" key="1">
    <source>
        <dbReference type="EMBL" id="KAI9911740.1"/>
    </source>
</evidence>
<organism evidence="1 2">
    <name type="scientific">Peronosclerospora sorghi</name>
    <dbReference type="NCBI Taxonomy" id="230839"/>
    <lineage>
        <taxon>Eukaryota</taxon>
        <taxon>Sar</taxon>
        <taxon>Stramenopiles</taxon>
        <taxon>Oomycota</taxon>
        <taxon>Peronosporomycetes</taxon>
        <taxon>Peronosporales</taxon>
        <taxon>Peronosporaceae</taxon>
        <taxon>Peronosclerospora</taxon>
    </lineage>
</organism>
<reference evidence="1 2" key="1">
    <citation type="journal article" date="2022" name="bioRxiv">
        <title>The genome of the oomycete Peronosclerospora sorghi, a cosmopolitan pathogen of maize and sorghum, is inflated with dispersed pseudogenes.</title>
        <authorList>
            <person name="Fletcher K."/>
            <person name="Martin F."/>
            <person name="Isakeit T."/>
            <person name="Cavanaugh K."/>
            <person name="Magill C."/>
            <person name="Michelmore R."/>
        </authorList>
    </citation>
    <scope>NUCLEOTIDE SEQUENCE [LARGE SCALE GENOMIC DNA]</scope>
    <source>
        <strain evidence="1">P6</strain>
    </source>
</reference>
<comment type="caution">
    <text evidence="1">The sequence shown here is derived from an EMBL/GenBank/DDBJ whole genome shotgun (WGS) entry which is preliminary data.</text>
</comment>
<proteinExistence type="predicted"/>
<protein>
    <submittedName>
        <fullName evidence="1">Uncharacterized protein</fullName>
    </submittedName>
</protein>
<sequence>MTLLMFRQRLATLEDGVLSAGLSSPPTAGAGMYPSALRLVPARATDLPFFAVAVVVVVAVVMVVIAELVAKASASSPGKLTMSLMSWLAFRQSPRRLLDSTVSLSFL</sequence>
<dbReference type="EMBL" id="CM047584">
    <property type="protein sequence ID" value="KAI9911740.1"/>
    <property type="molecule type" value="Genomic_DNA"/>
</dbReference>